<dbReference type="InterPro" id="IPR003313">
    <property type="entry name" value="AraC-bd"/>
</dbReference>
<dbReference type="SUPFAM" id="SSF46689">
    <property type="entry name" value="Homeodomain-like"/>
    <property type="match status" value="2"/>
</dbReference>
<dbReference type="Pfam" id="PF02311">
    <property type="entry name" value="AraC_binding"/>
    <property type="match status" value="1"/>
</dbReference>
<reference evidence="6" key="1">
    <citation type="submission" date="2024-05" db="EMBL/GenBank/DDBJ databases">
        <title>30 novel species of actinomycetes from the DSMZ collection.</title>
        <authorList>
            <person name="Nouioui I."/>
        </authorList>
    </citation>
    <scope>NUCLEOTIDE SEQUENCE</scope>
    <source>
        <strain evidence="6">DSM 41527</strain>
    </source>
</reference>
<dbReference type="EMBL" id="JAVRFE010000007">
    <property type="protein sequence ID" value="MDT0455520.1"/>
    <property type="molecule type" value="Genomic_DNA"/>
</dbReference>
<evidence type="ECO:0000259" key="5">
    <source>
        <dbReference type="PROSITE" id="PS01124"/>
    </source>
</evidence>
<name>A0ABU2T5L8_9ACTN</name>
<dbReference type="InterPro" id="IPR018060">
    <property type="entry name" value="HTH_AraC"/>
</dbReference>
<dbReference type="Pfam" id="PF12833">
    <property type="entry name" value="HTH_18"/>
    <property type="match status" value="1"/>
</dbReference>
<proteinExistence type="predicted"/>
<dbReference type="Gene3D" id="1.10.10.60">
    <property type="entry name" value="Homeodomain-like"/>
    <property type="match status" value="1"/>
</dbReference>
<sequence>MTQGPLRTAADPSRTAPGPPPTTDGPPRTTISAWRPPVPGIAEVFHAHFTEHAYPSHTHDTWALMILNDGAVDFACDRHRHGVTGTGTVVLLPPGVAHDGRTVTAAGFRKRVLYLDTTVLPEGLTGRAVDGPVFGDALLRRRIHQLHTSLVHTDHVHAGDLHADDTFEAESRLAFIRERLYFHLDALPPPRTPGREASRLAAVLRELLDARLPTGLSLQEAAAVLHAHPTHLIRCFKQTYGLPPHTYLTGKRIERARGLLLDGRRPAEVAAALGFHDQSHLNRHFIRHVGTTPARYAARRPSRPHR</sequence>
<dbReference type="SMART" id="SM00342">
    <property type="entry name" value="HTH_ARAC"/>
    <property type="match status" value="1"/>
</dbReference>
<organism evidence="6 7">
    <name type="scientific">Streptomyces mooreae</name>
    <dbReference type="NCBI Taxonomy" id="3075523"/>
    <lineage>
        <taxon>Bacteria</taxon>
        <taxon>Bacillati</taxon>
        <taxon>Actinomycetota</taxon>
        <taxon>Actinomycetes</taxon>
        <taxon>Kitasatosporales</taxon>
        <taxon>Streptomycetaceae</taxon>
        <taxon>Streptomyces</taxon>
    </lineage>
</organism>
<evidence type="ECO:0000256" key="3">
    <source>
        <dbReference type="ARBA" id="ARBA00023163"/>
    </source>
</evidence>
<gene>
    <name evidence="6" type="ORF">RM550_07175</name>
</gene>
<dbReference type="InterPro" id="IPR009057">
    <property type="entry name" value="Homeodomain-like_sf"/>
</dbReference>
<protein>
    <submittedName>
        <fullName evidence="6">AraC family transcriptional regulator</fullName>
    </submittedName>
</protein>
<keyword evidence="3" id="KW-0804">Transcription</keyword>
<keyword evidence="7" id="KW-1185">Reference proteome</keyword>
<feature type="domain" description="HTH araC/xylS-type" evidence="5">
    <location>
        <begin position="198"/>
        <end position="299"/>
    </location>
</feature>
<evidence type="ECO:0000313" key="7">
    <source>
        <dbReference type="Proteomes" id="UP001180551"/>
    </source>
</evidence>
<dbReference type="Proteomes" id="UP001180551">
    <property type="component" value="Unassembled WGS sequence"/>
</dbReference>
<dbReference type="SUPFAM" id="SSF51215">
    <property type="entry name" value="Regulatory protein AraC"/>
    <property type="match status" value="1"/>
</dbReference>
<dbReference type="PANTHER" id="PTHR46796:SF2">
    <property type="entry name" value="TRANSCRIPTIONAL REGULATORY PROTEIN"/>
    <property type="match status" value="1"/>
</dbReference>
<comment type="caution">
    <text evidence="6">The sequence shown here is derived from an EMBL/GenBank/DDBJ whole genome shotgun (WGS) entry which is preliminary data.</text>
</comment>
<dbReference type="InterPro" id="IPR037923">
    <property type="entry name" value="HTH-like"/>
</dbReference>
<evidence type="ECO:0000256" key="2">
    <source>
        <dbReference type="ARBA" id="ARBA00023125"/>
    </source>
</evidence>
<evidence type="ECO:0000313" key="6">
    <source>
        <dbReference type="EMBL" id="MDT0455520.1"/>
    </source>
</evidence>
<evidence type="ECO:0000256" key="4">
    <source>
        <dbReference type="SAM" id="MobiDB-lite"/>
    </source>
</evidence>
<dbReference type="PROSITE" id="PS01124">
    <property type="entry name" value="HTH_ARAC_FAMILY_2"/>
    <property type="match status" value="1"/>
</dbReference>
<dbReference type="PANTHER" id="PTHR46796">
    <property type="entry name" value="HTH-TYPE TRANSCRIPTIONAL ACTIVATOR RHAS-RELATED"/>
    <property type="match status" value="1"/>
</dbReference>
<dbReference type="RefSeq" id="WP_311622862.1">
    <property type="nucleotide sequence ID" value="NZ_JAVRFE010000007.1"/>
</dbReference>
<feature type="region of interest" description="Disordered" evidence="4">
    <location>
        <begin position="1"/>
        <end position="32"/>
    </location>
</feature>
<keyword evidence="1" id="KW-0805">Transcription regulation</keyword>
<accession>A0ABU2T5L8</accession>
<keyword evidence="2" id="KW-0238">DNA-binding</keyword>
<evidence type="ECO:0000256" key="1">
    <source>
        <dbReference type="ARBA" id="ARBA00023015"/>
    </source>
</evidence>
<dbReference type="InterPro" id="IPR050204">
    <property type="entry name" value="AraC_XylS_family_regulators"/>
</dbReference>